<comment type="similarity">
    <text evidence="2">Belongs to the UPF0719 family.</text>
</comment>
<keyword evidence="3" id="KW-1003">Cell membrane</keyword>
<organism evidence="8 9">
    <name type="scientific">Scopulibacillus darangshiensis</name>
    <dbReference type="NCBI Taxonomy" id="442528"/>
    <lineage>
        <taxon>Bacteria</taxon>
        <taxon>Bacillati</taxon>
        <taxon>Bacillota</taxon>
        <taxon>Bacilli</taxon>
        <taxon>Bacillales</taxon>
        <taxon>Sporolactobacillaceae</taxon>
        <taxon>Scopulibacillus</taxon>
    </lineage>
</organism>
<dbReference type="InterPro" id="IPR007140">
    <property type="entry name" value="DUF350"/>
</dbReference>
<proteinExistence type="inferred from homology"/>
<evidence type="ECO:0000313" key="9">
    <source>
        <dbReference type="Proteomes" id="UP000295416"/>
    </source>
</evidence>
<dbReference type="EMBL" id="SLXK01000001">
    <property type="protein sequence ID" value="TCP32076.1"/>
    <property type="molecule type" value="Genomic_DNA"/>
</dbReference>
<feature type="transmembrane region" description="Helical" evidence="7">
    <location>
        <begin position="72"/>
        <end position="93"/>
    </location>
</feature>
<reference evidence="8 9" key="1">
    <citation type="submission" date="2019-03" db="EMBL/GenBank/DDBJ databases">
        <title>Genomic Encyclopedia of Type Strains, Phase IV (KMG-IV): sequencing the most valuable type-strain genomes for metagenomic binning, comparative biology and taxonomic classification.</title>
        <authorList>
            <person name="Goeker M."/>
        </authorList>
    </citation>
    <scope>NUCLEOTIDE SEQUENCE [LARGE SCALE GENOMIC DNA]</scope>
    <source>
        <strain evidence="8 9">DSM 19377</strain>
    </source>
</reference>
<feature type="transmembrane region" description="Helical" evidence="7">
    <location>
        <begin position="6"/>
        <end position="31"/>
    </location>
</feature>
<evidence type="ECO:0000256" key="3">
    <source>
        <dbReference type="ARBA" id="ARBA00022475"/>
    </source>
</evidence>
<dbReference type="RefSeq" id="WP_132742595.1">
    <property type="nucleotide sequence ID" value="NZ_SLXK01000001.1"/>
</dbReference>
<keyword evidence="6 7" id="KW-0472">Membrane</keyword>
<keyword evidence="4 7" id="KW-0812">Transmembrane</keyword>
<dbReference type="OrthoDB" id="2678278at2"/>
<protein>
    <submittedName>
        <fullName evidence="8">Putative membrane protein</fullName>
    </submittedName>
</protein>
<evidence type="ECO:0000256" key="4">
    <source>
        <dbReference type="ARBA" id="ARBA00022692"/>
    </source>
</evidence>
<accession>A0A4V2SNQ8</accession>
<comment type="subcellular location">
    <subcellularLocation>
        <location evidence="1">Cell membrane</location>
        <topology evidence="1">Multi-pass membrane protein</topology>
    </subcellularLocation>
</comment>
<dbReference type="AlphaFoldDB" id="A0A4V2SNQ8"/>
<feature type="transmembrane region" description="Helical" evidence="7">
    <location>
        <begin position="43"/>
        <end position="66"/>
    </location>
</feature>
<keyword evidence="5 7" id="KW-1133">Transmembrane helix</keyword>
<evidence type="ECO:0000256" key="1">
    <source>
        <dbReference type="ARBA" id="ARBA00004651"/>
    </source>
</evidence>
<dbReference type="PANTHER" id="PTHR40043">
    <property type="entry name" value="UPF0719 INNER MEMBRANE PROTEIN YJFL"/>
    <property type="match status" value="1"/>
</dbReference>
<dbReference type="Pfam" id="PF03994">
    <property type="entry name" value="DUF350"/>
    <property type="match status" value="1"/>
</dbReference>
<gene>
    <name evidence="8" type="ORF">EV207_10149</name>
</gene>
<keyword evidence="9" id="KW-1185">Reference proteome</keyword>
<dbReference type="Proteomes" id="UP000295416">
    <property type="component" value="Unassembled WGS sequence"/>
</dbReference>
<evidence type="ECO:0000313" key="8">
    <source>
        <dbReference type="EMBL" id="TCP32076.1"/>
    </source>
</evidence>
<feature type="transmembrane region" description="Helical" evidence="7">
    <location>
        <begin position="113"/>
        <end position="132"/>
    </location>
</feature>
<name>A0A4V2SNQ8_9BACL</name>
<evidence type="ECO:0000256" key="2">
    <source>
        <dbReference type="ARBA" id="ARBA00005779"/>
    </source>
</evidence>
<comment type="caution">
    <text evidence="8">The sequence shown here is derived from an EMBL/GenBank/DDBJ whole genome shotgun (WGS) entry which is preliminary data.</text>
</comment>
<sequence>MSGSAVLLTFLYFIASIVIVFIGVLLFELVTTKYKDWEEIADGNIAVAFSVGGKIIGLSIILLFSIIENDSIWATLLWGAYGIVLQLIVYYLFEFLTMKFSVQDKLKERNTAVGVISFCASVGVALVIGASIT</sequence>
<evidence type="ECO:0000256" key="5">
    <source>
        <dbReference type="ARBA" id="ARBA00022989"/>
    </source>
</evidence>
<dbReference type="PANTHER" id="PTHR40043:SF1">
    <property type="entry name" value="UPF0719 INNER MEMBRANE PROTEIN YJFL"/>
    <property type="match status" value="1"/>
</dbReference>
<evidence type="ECO:0000256" key="7">
    <source>
        <dbReference type="SAM" id="Phobius"/>
    </source>
</evidence>
<evidence type="ECO:0000256" key="6">
    <source>
        <dbReference type="ARBA" id="ARBA00023136"/>
    </source>
</evidence>
<dbReference type="GO" id="GO:0005886">
    <property type="term" value="C:plasma membrane"/>
    <property type="evidence" value="ECO:0007669"/>
    <property type="project" value="UniProtKB-SubCell"/>
</dbReference>